<proteinExistence type="predicted"/>
<protein>
    <recommendedName>
        <fullName evidence="1">F-box protein AT5G49610-like beta-propeller domain-containing protein</fullName>
    </recommendedName>
</protein>
<feature type="domain" description="F-box protein AT5G49610-like beta-propeller" evidence="1">
    <location>
        <begin position="137"/>
        <end position="407"/>
    </location>
</feature>
<dbReference type="PANTHER" id="PTHR33207">
    <property type="entry name" value="F-BOX DOMAIN CONTAINING PROTEIN-RELATED"/>
    <property type="match status" value="1"/>
</dbReference>
<reference evidence="2" key="1">
    <citation type="submission" date="2015-06" db="UniProtKB">
        <authorList>
            <consortium name="EnsemblPlants"/>
        </authorList>
    </citation>
    <scope>IDENTIFICATION</scope>
</reference>
<evidence type="ECO:0000313" key="2">
    <source>
        <dbReference type="EnsemblPlants" id="EMT33247"/>
    </source>
</evidence>
<organism evidence="2">
    <name type="scientific">Aegilops tauschii</name>
    <name type="common">Tausch's goatgrass</name>
    <name type="synonym">Aegilops squarrosa</name>
    <dbReference type="NCBI Taxonomy" id="37682"/>
    <lineage>
        <taxon>Eukaryota</taxon>
        <taxon>Viridiplantae</taxon>
        <taxon>Streptophyta</taxon>
        <taxon>Embryophyta</taxon>
        <taxon>Tracheophyta</taxon>
        <taxon>Spermatophyta</taxon>
        <taxon>Magnoliopsida</taxon>
        <taxon>Liliopsida</taxon>
        <taxon>Poales</taxon>
        <taxon>Poaceae</taxon>
        <taxon>BOP clade</taxon>
        <taxon>Pooideae</taxon>
        <taxon>Triticodae</taxon>
        <taxon>Triticeae</taxon>
        <taxon>Triticinae</taxon>
        <taxon>Aegilops</taxon>
    </lineage>
</organism>
<evidence type="ECO:0000259" key="1">
    <source>
        <dbReference type="Pfam" id="PF23635"/>
    </source>
</evidence>
<name>M8CZT0_AEGTA</name>
<dbReference type="AlphaFoldDB" id="M8CZT0"/>
<dbReference type="ExpressionAtlas" id="M8CZT0">
    <property type="expression patterns" value="baseline"/>
</dbReference>
<sequence length="511" mass="59040">MAFVCGFSCFRVDPAPNLPCMDGKRLWQSVTPADPVSKVLSDDNLLIEILLLIGYPTTLVCAALVCKRWLCHASDPAFLCRFRKLHPPRLLRFYVDTGRFCSSSRFVPMLPRPPEFDAIIRSASSILDACSNTHKFVLDSCNGNVFMNTFNSYIGDPGSKNIVLSPLCPERGMVVIPPYPRHKLQDGYLCTFSELFLKERGNDLSYFYVLMESSKERTKSMVHMYMLQDGVWCVHASATTQLPFLPQELNPLLVGNKIYMASTQSEILVLDLTALSSSTFQLPQGLGISDSDRRTMLSRADDDSGVYLIHLDELQLRIWLHTWENCLLVDTICLREMCAKWRMPDHTHQVWMKHVGRNAEFVFLKMGPCLLYLDIKCRMLYKVYEGTSEIQWLGFIHPYMMIWPPTFPALKDDPARCTTMKFFLLYDNVIIIQPNNSMLSFEDSFEHLCNPSWEPKIMKQYKLHRLIERSYHDTYLKNPHICCDELAFRVIELLSNFRFCTSSVTWWFHVG</sequence>
<accession>M8CZT0</accession>
<dbReference type="InterPro" id="IPR056594">
    <property type="entry name" value="AT5G49610-like_b-prop"/>
</dbReference>
<dbReference type="EnsemblPlants" id="EMT33247">
    <property type="protein sequence ID" value="EMT33247"/>
    <property type="gene ID" value="F775_21120"/>
</dbReference>
<dbReference type="SUPFAM" id="SSF81383">
    <property type="entry name" value="F-box domain"/>
    <property type="match status" value="1"/>
</dbReference>
<dbReference type="Pfam" id="PF23635">
    <property type="entry name" value="Beta-prop_AT5G49610-like"/>
    <property type="match status" value="1"/>
</dbReference>
<dbReference type="InterPro" id="IPR036047">
    <property type="entry name" value="F-box-like_dom_sf"/>
</dbReference>